<name>A0A915JWB3_ROMCU</name>
<feature type="compositionally biased region" description="Basic and acidic residues" evidence="1">
    <location>
        <begin position="132"/>
        <end position="142"/>
    </location>
</feature>
<dbReference type="Gene3D" id="1.10.287.2250">
    <property type="match status" value="1"/>
</dbReference>
<keyword evidence="2" id="KW-0732">Signal</keyword>
<reference evidence="4" key="1">
    <citation type="submission" date="2022-11" db="UniProtKB">
        <authorList>
            <consortium name="WormBaseParasite"/>
        </authorList>
    </citation>
    <scope>IDENTIFICATION</scope>
</reference>
<accession>A0A915JWB3</accession>
<evidence type="ECO:0000256" key="1">
    <source>
        <dbReference type="SAM" id="MobiDB-lite"/>
    </source>
</evidence>
<evidence type="ECO:0000313" key="3">
    <source>
        <dbReference type="Proteomes" id="UP000887565"/>
    </source>
</evidence>
<evidence type="ECO:0000256" key="2">
    <source>
        <dbReference type="SAM" id="SignalP"/>
    </source>
</evidence>
<keyword evidence="3" id="KW-1185">Reference proteome</keyword>
<dbReference type="Proteomes" id="UP000887565">
    <property type="component" value="Unplaced"/>
</dbReference>
<protein>
    <submittedName>
        <fullName evidence="4">Cathepsin propeptide inhibitor domain-containing protein</fullName>
    </submittedName>
</protein>
<feature type="region of interest" description="Disordered" evidence="1">
    <location>
        <begin position="118"/>
        <end position="153"/>
    </location>
</feature>
<dbReference type="WBParaSite" id="nRc.2.0.1.t30319-RA">
    <property type="protein sequence ID" value="nRc.2.0.1.t30319-RA"/>
    <property type="gene ID" value="nRc.2.0.1.g30319"/>
</dbReference>
<feature type="chain" id="PRO_5037157073" evidence="2">
    <location>
        <begin position="21"/>
        <end position="153"/>
    </location>
</feature>
<proteinExistence type="predicted"/>
<feature type="signal peptide" evidence="2">
    <location>
        <begin position="1"/>
        <end position="20"/>
    </location>
</feature>
<evidence type="ECO:0000313" key="4">
    <source>
        <dbReference type="WBParaSite" id="nRc.2.0.1.t30319-RA"/>
    </source>
</evidence>
<organism evidence="3 4">
    <name type="scientific">Romanomermis culicivorax</name>
    <name type="common">Nematode worm</name>
    <dbReference type="NCBI Taxonomy" id="13658"/>
    <lineage>
        <taxon>Eukaryota</taxon>
        <taxon>Metazoa</taxon>
        <taxon>Ecdysozoa</taxon>
        <taxon>Nematoda</taxon>
        <taxon>Enoplea</taxon>
        <taxon>Dorylaimia</taxon>
        <taxon>Mermithida</taxon>
        <taxon>Mermithoidea</taxon>
        <taxon>Mermithidae</taxon>
        <taxon>Romanomermis</taxon>
    </lineage>
</organism>
<sequence length="153" mass="17230">MPRLLYVPLIISFIYVTVQGADPKNHSKQPEEELLDKLLSGHESSPTLKALAVEWPEFKKKYKLSYNSYDEEQKRFLRFTAKHGSFTELLVAYKLGMSSWRPNMNAISMDDVPMKVMQGQSPLPPPNPGHLAIEKAELEKSSGRPGARNSSGL</sequence>
<dbReference type="AlphaFoldDB" id="A0A915JWB3"/>